<evidence type="ECO:0000256" key="8">
    <source>
        <dbReference type="ARBA" id="ARBA00031985"/>
    </source>
</evidence>
<dbReference type="Gene3D" id="1.10.460.10">
    <property type="entry name" value="Topoisomerase I, domain 2"/>
    <property type="match status" value="1"/>
</dbReference>
<evidence type="ECO:0000259" key="11">
    <source>
        <dbReference type="PROSITE" id="PS50880"/>
    </source>
</evidence>
<dbReference type="PROSITE" id="PS00396">
    <property type="entry name" value="TOPO_IA_1"/>
    <property type="match status" value="1"/>
</dbReference>
<dbReference type="Proteomes" id="UP001139365">
    <property type="component" value="Unassembled WGS sequence"/>
</dbReference>
<evidence type="ECO:0000256" key="1">
    <source>
        <dbReference type="ARBA" id="ARBA00000213"/>
    </source>
</evidence>
<evidence type="ECO:0000256" key="10">
    <source>
        <dbReference type="ARBA" id="ARBA00032877"/>
    </source>
</evidence>
<gene>
    <name evidence="13" type="ORF">MR241_09925</name>
</gene>
<evidence type="ECO:0000256" key="2">
    <source>
        <dbReference type="ARBA" id="ARBA00009446"/>
    </source>
</evidence>
<dbReference type="InterPro" id="IPR013826">
    <property type="entry name" value="Topo_IA_cen_sub3"/>
</dbReference>
<dbReference type="SUPFAM" id="SSF56712">
    <property type="entry name" value="Prokaryotic type I DNA topoisomerase"/>
    <property type="match status" value="1"/>
</dbReference>
<dbReference type="EC" id="5.6.2.1" evidence="3"/>
<dbReference type="GO" id="GO:0043597">
    <property type="term" value="C:cytoplasmic replication fork"/>
    <property type="evidence" value="ECO:0007669"/>
    <property type="project" value="TreeGrafter"/>
</dbReference>
<dbReference type="GO" id="GO:0003677">
    <property type="term" value="F:DNA binding"/>
    <property type="evidence" value="ECO:0007669"/>
    <property type="project" value="UniProtKB-KW"/>
</dbReference>
<feature type="domain" description="Toprim" evidence="11">
    <location>
        <begin position="1"/>
        <end position="144"/>
    </location>
</feature>
<evidence type="ECO:0000256" key="7">
    <source>
        <dbReference type="ARBA" id="ARBA00030003"/>
    </source>
</evidence>
<sequence length="704" mass="79393">MILIIAEKPSLARNITAGIGNLQKKNGYFEGQGYIISWAFGHLFSLADIEAYNPLPEGQKHWSMDNIPCFPEKFRFELRKDTTGRGDDGVLRQFRVIESLCNRPDVDTIVNAGDADREGEIIVRLCIEKALKSEKKLMRLWLPDQTPETVAAALTEMKPETEYDRLADEGFARTYIDWLYGVNLTRYATLKTGTLLRVGRVIVPIVKAIYDRDMAIRNFKPDIYYALVSKEATEGEVIELQSKQKFDKTDFLKAKSLADAYNSAGAVVTSVKKKKDRLSPGKLYSLSKLQNVLGKKYKMSMAESLEIVQKLYEEGFLTYPRTNSEYLATAEKDKIKKIIDNCRKIGYPLEFKDSKTIFDDSKIESHSALTPTYKIPEKNRLTEREMQVYSTVFRRFAAVFCAEDCVVNRTEIKIKVGDYEEFTLKGTVIVEKGWTKFDDYSQKDKILPELKKGDAVNICFRPVEKETSPPKHYTIETLNNYLKNPFKAEKASAAENQGEEGSDEEDYRAIFEGLELGTEATRTGIIDNARKSEYIKLNKDVYTILPGGEYLIESLVMLNISMDKYKTSELGKALKKVFHGEMTVDGSVALAKEEISQVFEQAKSGDPAADTDIGLYMDKIGICPLCGSTVIRGKYSYGCLGYKEKGCKFRLNLRICGRTIPVSAAKRLLETGTTGKLTGFISKNGKNFDGALKLEGERAVFDFS</sequence>
<dbReference type="InterPro" id="IPR023405">
    <property type="entry name" value="Topo_IA_core_domain"/>
</dbReference>
<reference evidence="13 14" key="1">
    <citation type="submission" date="2022-03" db="EMBL/GenBank/DDBJ databases">
        <title>Metagenome-assembled genomes from swine fecal metagenomes.</title>
        <authorList>
            <person name="Holman D.B."/>
            <person name="Kommadath A."/>
        </authorList>
    </citation>
    <scope>NUCLEOTIDE SEQUENCE [LARGE SCALE GENOMIC DNA]</scope>
    <source>
        <strain evidence="13">SUG147</strain>
    </source>
</reference>
<evidence type="ECO:0000313" key="13">
    <source>
        <dbReference type="EMBL" id="MCI5756594.1"/>
    </source>
</evidence>
<dbReference type="InterPro" id="IPR013497">
    <property type="entry name" value="Topo_IA_cen"/>
</dbReference>
<dbReference type="GO" id="GO:0006310">
    <property type="term" value="P:DNA recombination"/>
    <property type="evidence" value="ECO:0007669"/>
    <property type="project" value="TreeGrafter"/>
</dbReference>
<dbReference type="PROSITE" id="PS52039">
    <property type="entry name" value="TOPO_IA_2"/>
    <property type="match status" value="1"/>
</dbReference>
<dbReference type="GO" id="GO:0003917">
    <property type="term" value="F:DNA topoisomerase type I (single strand cut, ATP-independent) activity"/>
    <property type="evidence" value="ECO:0007669"/>
    <property type="project" value="UniProtKB-EC"/>
</dbReference>
<dbReference type="PRINTS" id="PR00417">
    <property type="entry name" value="PRTPISMRASEI"/>
</dbReference>
<evidence type="ECO:0000256" key="9">
    <source>
        <dbReference type="ARBA" id="ARBA00032235"/>
    </source>
</evidence>
<dbReference type="AlphaFoldDB" id="A0AAE3FIV9"/>
<dbReference type="Pfam" id="PF01751">
    <property type="entry name" value="Toprim"/>
    <property type="match status" value="1"/>
</dbReference>
<accession>A0AAE3FIV9</accession>
<dbReference type="GO" id="GO:0006265">
    <property type="term" value="P:DNA topological change"/>
    <property type="evidence" value="ECO:0007669"/>
    <property type="project" value="InterPro"/>
</dbReference>
<dbReference type="PROSITE" id="PS50880">
    <property type="entry name" value="TOPRIM"/>
    <property type="match status" value="1"/>
</dbReference>
<dbReference type="EMBL" id="JALEMU010000166">
    <property type="protein sequence ID" value="MCI5756594.1"/>
    <property type="molecule type" value="Genomic_DNA"/>
</dbReference>
<keyword evidence="6 13" id="KW-0413">Isomerase</keyword>
<evidence type="ECO:0000259" key="12">
    <source>
        <dbReference type="PROSITE" id="PS52039"/>
    </source>
</evidence>
<dbReference type="SMART" id="SM00437">
    <property type="entry name" value="TOP1Ac"/>
    <property type="match status" value="1"/>
</dbReference>
<dbReference type="InterPro" id="IPR025589">
    <property type="entry name" value="Toprim_C_rpt"/>
</dbReference>
<dbReference type="Gene3D" id="2.70.20.10">
    <property type="entry name" value="Topoisomerase I, domain 3"/>
    <property type="match status" value="1"/>
</dbReference>
<dbReference type="Pfam" id="PF01131">
    <property type="entry name" value="Topoisom_bac"/>
    <property type="match status" value="1"/>
</dbReference>
<dbReference type="GO" id="GO:0006281">
    <property type="term" value="P:DNA repair"/>
    <property type="evidence" value="ECO:0007669"/>
    <property type="project" value="TreeGrafter"/>
</dbReference>
<dbReference type="InterPro" id="IPR003601">
    <property type="entry name" value="Topo_IA_2"/>
</dbReference>
<evidence type="ECO:0000256" key="3">
    <source>
        <dbReference type="ARBA" id="ARBA00012891"/>
    </source>
</evidence>
<dbReference type="PANTHER" id="PTHR11390:SF21">
    <property type="entry name" value="DNA TOPOISOMERASE 3-ALPHA"/>
    <property type="match status" value="1"/>
</dbReference>
<feature type="domain" description="Topo IA-type catalytic" evidence="12">
    <location>
        <begin position="163"/>
        <end position="599"/>
    </location>
</feature>
<comment type="caution">
    <text evidence="13">The sequence shown here is derived from an EMBL/GenBank/DDBJ whole genome shotgun (WGS) entry which is preliminary data.</text>
</comment>
<dbReference type="InterPro" id="IPR013825">
    <property type="entry name" value="Topo_IA_cen_sub2"/>
</dbReference>
<keyword evidence="4" id="KW-0799">Topoisomerase</keyword>
<dbReference type="CDD" id="cd03362">
    <property type="entry name" value="TOPRIM_TopoIA_TopoIII"/>
    <property type="match status" value="1"/>
</dbReference>
<dbReference type="InterPro" id="IPR023406">
    <property type="entry name" value="Topo_IA_AS"/>
</dbReference>
<dbReference type="SMART" id="SM00493">
    <property type="entry name" value="TOPRIM"/>
    <property type="match status" value="1"/>
</dbReference>
<dbReference type="PANTHER" id="PTHR11390">
    <property type="entry name" value="PROKARYOTIC DNA TOPOISOMERASE"/>
    <property type="match status" value="1"/>
</dbReference>
<dbReference type="Pfam" id="PF13342">
    <property type="entry name" value="Toprim_Crpt"/>
    <property type="match status" value="1"/>
</dbReference>
<dbReference type="InterPro" id="IPR013824">
    <property type="entry name" value="Topo_IA_cen_sub1"/>
</dbReference>
<evidence type="ECO:0000256" key="4">
    <source>
        <dbReference type="ARBA" id="ARBA00023029"/>
    </source>
</evidence>
<evidence type="ECO:0000256" key="6">
    <source>
        <dbReference type="ARBA" id="ARBA00023235"/>
    </source>
</evidence>
<proteinExistence type="inferred from homology"/>
<protein>
    <recommendedName>
        <fullName evidence="3">DNA topoisomerase</fullName>
        <ecNumber evidence="3">5.6.2.1</ecNumber>
    </recommendedName>
    <alternativeName>
        <fullName evidence="10">Omega-protein</fullName>
    </alternativeName>
    <alternativeName>
        <fullName evidence="9">Relaxing enzyme</fullName>
    </alternativeName>
    <alternativeName>
        <fullName evidence="7">Swivelase</fullName>
    </alternativeName>
    <alternativeName>
        <fullName evidence="8">Untwisting enzyme</fullName>
    </alternativeName>
</protein>
<evidence type="ECO:0000313" key="14">
    <source>
        <dbReference type="Proteomes" id="UP001139365"/>
    </source>
</evidence>
<dbReference type="Gene3D" id="3.40.50.140">
    <property type="match status" value="1"/>
</dbReference>
<dbReference type="InterPro" id="IPR000380">
    <property type="entry name" value="Topo_IA"/>
</dbReference>
<comment type="similarity">
    <text evidence="2">Belongs to the type IA topoisomerase family.</text>
</comment>
<dbReference type="InterPro" id="IPR006171">
    <property type="entry name" value="TOPRIM_dom"/>
</dbReference>
<comment type="catalytic activity">
    <reaction evidence="1">
        <text>ATP-independent breakage of single-stranded DNA, followed by passage and rejoining.</text>
        <dbReference type="EC" id="5.6.2.1"/>
    </reaction>
</comment>
<organism evidence="13 14">
    <name type="scientific">Candidatus Colimorpha enterica</name>
    <dbReference type="NCBI Taxonomy" id="3083063"/>
    <lineage>
        <taxon>Bacteria</taxon>
        <taxon>Pseudomonadati</taxon>
        <taxon>Bacteroidota</taxon>
        <taxon>Bacteroidia</taxon>
        <taxon>Bacteroidales</taxon>
        <taxon>Candidatus Colimorpha</taxon>
    </lineage>
</organism>
<name>A0AAE3FIV9_9BACT</name>
<dbReference type="InterPro" id="IPR034144">
    <property type="entry name" value="TOPRIM_TopoIII"/>
</dbReference>
<keyword evidence="5" id="KW-0238">DNA-binding</keyword>
<dbReference type="InterPro" id="IPR003602">
    <property type="entry name" value="Topo_IA_DNA-bd_dom"/>
</dbReference>
<evidence type="ECO:0000256" key="5">
    <source>
        <dbReference type="ARBA" id="ARBA00023125"/>
    </source>
</evidence>
<dbReference type="Gene3D" id="1.10.290.10">
    <property type="entry name" value="Topoisomerase I, domain 4"/>
    <property type="match status" value="1"/>
</dbReference>
<dbReference type="SMART" id="SM00436">
    <property type="entry name" value="TOP1Bc"/>
    <property type="match status" value="1"/>
</dbReference>